<evidence type="ECO:0000313" key="14">
    <source>
        <dbReference type="EMBL" id="AKG38724.1"/>
    </source>
</evidence>
<dbReference type="InterPro" id="IPR020825">
    <property type="entry name" value="Phe-tRNA_synthase-like_B3/B4"/>
</dbReference>
<keyword evidence="8 12" id="KW-0067">ATP-binding</keyword>
<dbReference type="InterPro" id="IPR041616">
    <property type="entry name" value="PheRS_beta_core"/>
</dbReference>
<dbReference type="GO" id="GO:0009328">
    <property type="term" value="C:phenylalanine-tRNA ligase complex"/>
    <property type="evidence" value="ECO:0007669"/>
    <property type="project" value="TreeGrafter"/>
</dbReference>
<dbReference type="SMART" id="SM00873">
    <property type="entry name" value="B3_4"/>
    <property type="match status" value="1"/>
</dbReference>
<dbReference type="AlphaFoldDB" id="A0A0F7FHF2"/>
<dbReference type="NCBIfam" id="TIGR00471">
    <property type="entry name" value="pheT_arch"/>
    <property type="match status" value="1"/>
</dbReference>
<dbReference type="InterPro" id="IPR005146">
    <property type="entry name" value="B3/B4_tRNA-bd"/>
</dbReference>
<comment type="subunit">
    <text evidence="12">Tetramer of two alpha and two beta subunits.</text>
</comment>
<dbReference type="SUPFAM" id="SSF46955">
    <property type="entry name" value="Putative DNA-binding domain"/>
    <property type="match status" value="2"/>
</dbReference>
<evidence type="ECO:0000256" key="9">
    <source>
        <dbReference type="ARBA" id="ARBA00022842"/>
    </source>
</evidence>
<keyword evidence="9 12" id="KW-0460">Magnesium</keyword>
<dbReference type="GO" id="GO:0006432">
    <property type="term" value="P:phenylalanyl-tRNA aminoacylation"/>
    <property type="evidence" value="ECO:0007669"/>
    <property type="project" value="UniProtKB-UniRule"/>
</dbReference>
<keyword evidence="10 12" id="KW-0648">Protein biosynthesis</keyword>
<evidence type="ECO:0000256" key="3">
    <source>
        <dbReference type="ARBA" id="ARBA00007438"/>
    </source>
</evidence>
<evidence type="ECO:0000256" key="1">
    <source>
        <dbReference type="ARBA" id="ARBA00001946"/>
    </source>
</evidence>
<dbReference type="Pfam" id="PF17759">
    <property type="entry name" value="tRNA_synthFbeta"/>
    <property type="match status" value="1"/>
</dbReference>
<dbReference type="InterPro" id="IPR009061">
    <property type="entry name" value="DNA-bd_dom_put_sf"/>
</dbReference>
<evidence type="ECO:0000256" key="7">
    <source>
        <dbReference type="ARBA" id="ARBA00022741"/>
    </source>
</evidence>
<dbReference type="InterPro" id="IPR045864">
    <property type="entry name" value="aa-tRNA-synth_II/BPL/LPL"/>
</dbReference>
<name>A0A0F7FHF2_9CREN</name>
<sequence>MPVVEVKLWDLERLVGVSLSESELRNILPRLKCEVEDIAGDTISFEATHDRPDLYSAELLSIYVKGLLGLEKGLPKVSISDHTYEAHINGPSYRPYAFFAVVKGVSLDDESIRQLMQLQEKIHLTYGRDRRKVSIGLYDLTGVEFPVKYSSVKPDAVKFKPLGFTIEMTPREVLKTHPKGIAYRHLLEGQEEVPLIVDARDQVVSFPPITNSEDYRLTENSKDILIDVTSTDPEAGKRIITLVAYAVAMRGGTIHAVRNIYREDLRTTPITEPERIVYDTALNQMLLGLDIDIENTVELLARMRMKASPLSPTTLSVEYPYFRVDILHPVDIAEEVAMAYGFDTIEPSYMPPLHPGREDGLEVFSRAVREGMIGMGFVEVNNYIMTSKALMFDRMNLPAGDIIEVENPKHETFHALRVWISPQLLATLSASKHAGYPQRIFEVGDVVIPDPMRENKARDERHLAFAIAGRGVTLTDGMAVLKTLASQFGVEVTYQPLEHPSLIQGRSAKIYSKLGELGIIGEVHPAVLQSFELKVPVVICELDLSHLKRCFEECRKAS</sequence>
<gene>
    <name evidence="12" type="primary">pheT</name>
    <name evidence="14" type="ORF">MA03_04760</name>
</gene>
<keyword evidence="5 12" id="KW-0436">Ligase</keyword>
<evidence type="ECO:0000256" key="4">
    <source>
        <dbReference type="ARBA" id="ARBA00022490"/>
    </source>
</evidence>
<evidence type="ECO:0000256" key="6">
    <source>
        <dbReference type="ARBA" id="ARBA00022723"/>
    </source>
</evidence>
<dbReference type="OrthoDB" id="10073at2157"/>
<protein>
    <recommendedName>
        <fullName evidence="12">Phenylalanine--tRNA ligase beta subunit</fullName>
        <ecNumber evidence="12">6.1.1.20</ecNumber>
    </recommendedName>
    <alternativeName>
        <fullName evidence="12">Phenylalanyl-tRNA synthetase beta subunit</fullName>
        <shortName evidence="12">PheRS</shortName>
    </alternativeName>
</protein>
<dbReference type="EMBL" id="CP009961">
    <property type="protein sequence ID" value="AKG38724.1"/>
    <property type="molecule type" value="Genomic_DNA"/>
</dbReference>
<dbReference type="HOGENOM" id="CLU_020279_3_0_2"/>
<dbReference type="STRING" id="1550241.MA03_04760"/>
<dbReference type="InterPro" id="IPR005147">
    <property type="entry name" value="tRNA_synthase_B5-dom"/>
</dbReference>
<dbReference type="PATRIC" id="fig|1550241.5.peg.1006"/>
<dbReference type="Pfam" id="PF03484">
    <property type="entry name" value="B5"/>
    <property type="match status" value="1"/>
</dbReference>
<dbReference type="PANTHER" id="PTHR10947">
    <property type="entry name" value="PHENYLALANYL-TRNA SYNTHETASE BETA CHAIN AND LEUCINE-RICH REPEAT-CONTAINING PROTEIN 47"/>
    <property type="match status" value="1"/>
</dbReference>
<dbReference type="PANTHER" id="PTHR10947:SF0">
    <property type="entry name" value="PHENYLALANINE--TRNA LIGASE BETA SUBUNIT"/>
    <property type="match status" value="1"/>
</dbReference>
<feature type="binding site" evidence="12">
    <location>
        <position position="334"/>
    </location>
    <ligand>
        <name>Mg(2+)</name>
        <dbReference type="ChEBI" id="CHEBI:18420"/>
        <note>shared with alpha subunit</note>
    </ligand>
</feature>
<evidence type="ECO:0000256" key="5">
    <source>
        <dbReference type="ARBA" id="ARBA00022598"/>
    </source>
</evidence>
<dbReference type="Proteomes" id="UP000067434">
    <property type="component" value="Chromosome"/>
</dbReference>
<dbReference type="GO" id="GO:0000287">
    <property type="term" value="F:magnesium ion binding"/>
    <property type="evidence" value="ECO:0007669"/>
    <property type="project" value="InterPro"/>
</dbReference>
<comment type="similarity">
    <text evidence="3 12">Belongs to the phenylalanyl-tRNA synthetase beta subunit family. Type 2 subfamily.</text>
</comment>
<accession>A0A0F7FHF2</accession>
<evidence type="ECO:0000256" key="12">
    <source>
        <dbReference type="HAMAP-Rule" id="MF_00284"/>
    </source>
</evidence>
<proteinExistence type="inferred from homology"/>
<dbReference type="GO" id="GO:0004826">
    <property type="term" value="F:phenylalanine-tRNA ligase activity"/>
    <property type="evidence" value="ECO:0007669"/>
    <property type="project" value="UniProtKB-UniRule"/>
</dbReference>
<organism evidence="14 15">
    <name type="scientific">Infirmifilum uzonense</name>
    <dbReference type="NCBI Taxonomy" id="1550241"/>
    <lineage>
        <taxon>Archaea</taxon>
        <taxon>Thermoproteota</taxon>
        <taxon>Thermoprotei</taxon>
        <taxon>Thermofilales</taxon>
        <taxon>Thermofilaceae</taxon>
        <taxon>Infirmifilum</taxon>
    </lineage>
</organism>
<dbReference type="Gene3D" id="3.30.930.10">
    <property type="entry name" value="Bira Bifunctional Protein, Domain 2"/>
    <property type="match status" value="1"/>
</dbReference>
<feature type="binding site" evidence="12">
    <location>
        <position position="325"/>
    </location>
    <ligand>
        <name>Mg(2+)</name>
        <dbReference type="ChEBI" id="CHEBI:18420"/>
        <note>shared with alpha subunit</note>
    </ligand>
</feature>
<keyword evidence="6 12" id="KW-0479">Metal-binding</keyword>
<keyword evidence="15" id="KW-1185">Reference proteome</keyword>
<dbReference type="RefSeq" id="WP_052884178.1">
    <property type="nucleotide sequence ID" value="NZ_CP009961.1"/>
</dbReference>
<evidence type="ECO:0000256" key="11">
    <source>
        <dbReference type="ARBA" id="ARBA00023146"/>
    </source>
</evidence>
<dbReference type="Gene3D" id="3.50.40.10">
    <property type="entry name" value="Phenylalanyl-trna Synthetase, Chain B, domain 3"/>
    <property type="match status" value="1"/>
</dbReference>
<evidence type="ECO:0000256" key="2">
    <source>
        <dbReference type="ARBA" id="ARBA00004496"/>
    </source>
</evidence>
<dbReference type="GO" id="GO:0005524">
    <property type="term" value="F:ATP binding"/>
    <property type="evidence" value="ECO:0007669"/>
    <property type="project" value="UniProtKB-UniRule"/>
</dbReference>
<dbReference type="Gene3D" id="3.30.56.10">
    <property type="match status" value="2"/>
</dbReference>
<feature type="binding site" evidence="12">
    <location>
        <position position="331"/>
    </location>
    <ligand>
        <name>Mg(2+)</name>
        <dbReference type="ChEBI" id="CHEBI:18420"/>
        <note>shared with alpha subunit</note>
    </ligand>
</feature>
<comment type="cofactor">
    <cofactor evidence="1 12">
        <name>Mg(2+)</name>
        <dbReference type="ChEBI" id="CHEBI:18420"/>
    </cofactor>
</comment>
<evidence type="ECO:0000256" key="10">
    <source>
        <dbReference type="ARBA" id="ARBA00022917"/>
    </source>
</evidence>
<dbReference type="InterPro" id="IPR022918">
    <property type="entry name" value="Phe_tRNA_ligase_beta2_arc"/>
</dbReference>
<feature type="domain" description="B5" evidence="13">
    <location>
        <begin position="271"/>
        <end position="347"/>
    </location>
</feature>
<evidence type="ECO:0000259" key="13">
    <source>
        <dbReference type="PROSITE" id="PS51483"/>
    </source>
</evidence>
<comment type="subcellular location">
    <subcellularLocation>
        <location evidence="2 12">Cytoplasm</location>
    </subcellularLocation>
</comment>
<dbReference type="GeneID" id="25401517"/>
<dbReference type="SMART" id="SM00874">
    <property type="entry name" value="B5"/>
    <property type="match status" value="1"/>
</dbReference>
<dbReference type="EC" id="6.1.1.20" evidence="12"/>
<keyword evidence="11 12" id="KW-0030">Aminoacyl-tRNA synthetase</keyword>
<dbReference type="KEGG" id="thf:MA03_04760"/>
<dbReference type="SUPFAM" id="SSF55681">
    <property type="entry name" value="Class II aaRS and biotin synthetases"/>
    <property type="match status" value="1"/>
</dbReference>
<keyword evidence="4 12" id="KW-0963">Cytoplasm</keyword>
<reference evidence="14 15" key="1">
    <citation type="journal article" date="2015" name="Stand. Genomic Sci.">
        <title>Complete genome sequence of and proposal of Thermofilum uzonense sp. nov. a novel hyperthermophilic crenarchaeon and emended description of the genus Thermofilum.</title>
        <authorList>
            <person name="Toshchakov S.V."/>
            <person name="Korzhenkov A.A."/>
            <person name="Samarov N.I."/>
            <person name="Mazunin I.O."/>
            <person name="Mozhey O.I."/>
            <person name="Shmyr I.S."/>
            <person name="Derbikova K.S."/>
            <person name="Taranov E.A."/>
            <person name="Dominova I.N."/>
            <person name="Bonch-Osmolovskaya E.A."/>
            <person name="Patrushev M.V."/>
            <person name="Podosokorskaya O.A."/>
            <person name="Kublanov I.V."/>
        </authorList>
    </citation>
    <scope>NUCLEOTIDE SEQUENCE [LARGE SCALE GENOMIC DNA]</scope>
    <source>
        <strain evidence="14 15">1807-2</strain>
    </source>
</reference>
<dbReference type="CDD" id="cd00769">
    <property type="entry name" value="PheRS_beta_core"/>
    <property type="match status" value="1"/>
</dbReference>
<evidence type="ECO:0000256" key="8">
    <source>
        <dbReference type="ARBA" id="ARBA00022840"/>
    </source>
</evidence>
<dbReference type="HAMAP" id="MF_00284">
    <property type="entry name" value="Phe_tRNA_synth_beta2"/>
    <property type="match status" value="1"/>
</dbReference>
<comment type="catalytic activity">
    <reaction evidence="12">
        <text>tRNA(Phe) + L-phenylalanine + ATP = L-phenylalanyl-tRNA(Phe) + AMP + diphosphate + H(+)</text>
        <dbReference type="Rhea" id="RHEA:19413"/>
        <dbReference type="Rhea" id="RHEA-COMP:9668"/>
        <dbReference type="Rhea" id="RHEA-COMP:9699"/>
        <dbReference type="ChEBI" id="CHEBI:15378"/>
        <dbReference type="ChEBI" id="CHEBI:30616"/>
        <dbReference type="ChEBI" id="CHEBI:33019"/>
        <dbReference type="ChEBI" id="CHEBI:58095"/>
        <dbReference type="ChEBI" id="CHEBI:78442"/>
        <dbReference type="ChEBI" id="CHEBI:78531"/>
        <dbReference type="ChEBI" id="CHEBI:456215"/>
        <dbReference type="EC" id="6.1.1.20"/>
    </reaction>
</comment>
<keyword evidence="7 12" id="KW-0547">Nucleotide-binding</keyword>
<dbReference type="PROSITE" id="PS51483">
    <property type="entry name" value="B5"/>
    <property type="match status" value="1"/>
</dbReference>
<feature type="binding site" evidence="12">
    <location>
        <position position="335"/>
    </location>
    <ligand>
        <name>Mg(2+)</name>
        <dbReference type="ChEBI" id="CHEBI:18420"/>
        <note>shared with alpha subunit</note>
    </ligand>
</feature>
<dbReference type="GO" id="GO:0003723">
    <property type="term" value="F:RNA binding"/>
    <property type="evidence" value="ECO:0007669"/>
    <property type="project" value="InterPro"/>
</dbReference>
<dbReference type="InterPro" id="IPR004531">
    <property type="entry name" value="Phe-tRNA-synth_IIc_bsu_arc_euk"/>
</dbReference>
<evidence type="ECO:0000313" key="15">
    <source>
        <dbReference type="Proteomes" id="UP000067434"/>
    </source>
</evidence>
<dbReference type="InterPro" id="IPR045060">
    <property type="entry name" value="Phe-tRNA-ligase_IIc_bsu"/>
</dbReference>